<keyword evidence="3" id="KW-0812">Transmembrane</keyword>
<evidence type="ECO:0000313" key="7">
    <source>
        <dbReference type="EMBL" id="MYH61309.1"/>
    </source>
</evidence>
<dbReference type="Gene3D" id="3.30.450.20">
    <property type="entry name" value="PAS domain"/>
    <property type="match status" value="1"/>
</dbReference>
<dbReference type="InterPro" id="IPR033480">
    <property type="entry name" value="sCache_2"/>
</dbReference>
<name>A0A6B1FXE3_9CHLR</name>
<evidence type="ECO:0000256" key="3">
    <source>
        <dbReference type="ARBA" id="ARBA00022692"/>
    </source>
</evidence>
<evidence type="ECO:0000256" key="5">
    <source>
        <dbReference type="ARBA" id="ARBA00023136"/>
    </source>
</evidence>
<comment type="caution">
    <text evidence="7">The sequence shown here is derived from an EMBL/GenBank/DDBJ whole genome shotgun (WGS) entry which is preliminary data.</text>
</comment>
<dbReference type="GO" id="GO:0005886">
    <property type="term" value="C:plasma membrane"/>
    <property type="evidence" value="ECO:0007669"/>
    <property type="project" value="UniProtKB-SubCell"/>
</dbReference>
<comment type="subcellular location">
    <subcellularLocation>
        <location evidence="1">Cell membrane</location>
        <topology evidence="1">Multi-pass membrane protein</topology>
    </subcellularLocation>
</comment>
<organism evidence="7">
    <name type="scientific">Caldilineaceae bacterium SB0675_bin_29</name>
    <dbReference type="NCBI Taxonomy" id="2605266"/>
    <lineage>
        <taxon>Bacteria</taxon>
        <taxon>Bacillati</taxon>
        <taxon>Chloroflexota</taxon>
        <taxon>Caldilineae</taxon>
        <taxon>Caldilineales</taxon>
        <taxon>Caldilineaceae</taxon>
    </lineage>
</organism>
<dbReference type="AlphaFoldDB" id="A0A6B1FXE3"/>
<sequence length="169" mass="18965">MNVGYGRCAIATFNTMEKIMNRSVPLFVILVFALLVAGCVAIPTKNEPAAYTQALVQDAIRFYNQEGLQAAIDHYSSPEIVDGPWYPFIIDEDGYTIAHFNPAIRGRDPALYVDSSGYFFGDELMSTTEAGIWISYLALNPETGTEMRKHTWLVRFDGLIFGSGWYEKE</sequence>
<dbReference type="Pfam" id="PF17200">
    <property type="entry name" value="sCache_2"/>
    <property type="match status" value="1"/>
</dbReference>
<reference evidence="7" key="1">
    <citation type="submission" date="2019-09" db="EMBL/GenBank/DDBJ databases">
        <title>Characterisation of the sponge microbiome using genome-centric metagenomics.</title>
        <authorList>
            <person name="Engelberts J.P."/>
            <person name="Robbins S.J."/>
            <person name="De Goeij J.M."/>
            <person name="Aranda M."/>
            <person name="Bell S.C."/>
            <person name="Webster N.S."/>
        </authorList>
    </citation>
    <scope>NUCLEOTIDE SEQUENCE</scope>
    <source>
        <strain evidence="7">SB0675_bin_29</strain>
    </source>
</reference>
<proteinExistence type="predicted"/>
<accession>A0A6B1FXE3</accession>
<evidence type="ECO:0000256" key="2">
    <source>
        <dbReference type="ARBA" id="ARBA00022475"/>
    </source>
</evidence>
<keyword evidence="4" id="KW-1133">Transmembrane helix</keyword>
<gene>
    <name evidence="7" type="ORF">F4148_05975</name>
</gene>
<feature type="domain" description="Single Cache" evidence="6">
    <location>
        <begin position="82"/>
        <end position="150"/>
    </location>
</feature>
<keyword evidence="2" id="KW-1003">Cell membrane</keyword>
<evidence type="ECO:0000259" key="6">
    <source>
        <dbReference type="Pfam" id="PF17200"/>
    </source>
</evidence>
<dbReference type="EMBL" id="VYDA01000224">
    <property type="protein sequence ID" value="MYH61309.1"/>
    <property type="molecule type" value="Genomic_DNA"/>
</dbReference>
<evidence type="ECO:0000256" key="4">
    <source>
        <dbReference type="ARBA" id="ARBA00022989"/>
    </source>
</evidence>
<keyword evidence="5" id="KW-0472">Membrane</keyword>
<evidence type="ECO:0000256" key="1">
    <source>
        <dbReference type="ARBA" id="ARBA00004651"/>
    </source>
</evidence>
<protein>
    <recommendedName>
        <fullName evidence="6">Single Cache domain-containing protein</fullName>
    </recommendedName>
</protein>